<feature type="domain" description="Response regulatory" evidence="5">
    <location>
        <begin position="13"/>
        <end position="129"/>
    </location>
</feature>
<sequence length="214" mass="22897">MATATSDVPPPIRVLVVDDHPMMRQGLHSLIGHEADMLLVGEASRGDEAVEAFRRLQPDVVLMDLQMQGGDGLGAIRSIREVSPEANIVVLTSYAGDARIARALAMGARAYLLKASGAQEILRAIRAAVRGRRTVSPAAARQLADHVGTETLTSREVAVLRLAAQGQGNRAIAASLLVSEETVKSRMRSIFTKLGADDRTHAVTLARERGFLDS</sequence>
<feature type="domain" description="HTH luxR-type" evidence="4">
    <location>
        <begin position="145"/>
        <end position="210"/>
    </location>
</feature>
<accession>A0ABX0Q655</accession>
<dbReference type="PROSITE" id="PS00622">
    <property type="entry name" value="HTH_LUXR_1"/>
    <property type="match status" value="1"/>
</dbReference>
<dbReference type="Pfam" id="PF00072">
    <property type="entry name" value="Response_reg"/>
    <property type="match status" value="1"/>
</dbReference>
<evidence type="ECO:0000259" key="4">
    <source>
        <dbReference type="PROSITE" id="PS50043"/>
    </source>
</evidence>
<dbReference type="CDD" id="cd17535">
    <property type="entry name" value="REC_NarL-like"/>
    <property type="match status" value="1"/>
</dbReference>
<evidence type="ECO:0000256" key="2">
    <source>
        <dbReference type="ARBA" id="ARBA00023125"/>
    </source>
</evidence>
<evidence type="ECO:0000256" key="1">
    <source>
        <dbReference type="ARBA" id="ARBA00022553"/>
    </source>
</evidence>
<dbReference type="PRINTS" id="PR00038">
    <property type="entry name" value="HTHLUXR"/>
</dbReference>
<dbReference type="PANTHER" id="PTHR43214">
    <property type="entry name" value="TWO-COMPONENT RESPONSE REGULATOR"/>
    <property type="match status" value="1"/>
</dbReference>
<dbReference type="SMART" id="SM00421">
    <property type="entry name" value="HTH_LUXR"/>
    <property type="match status" value="1"/>
</dbReference>
<feature type="modified residue" description="4-aspartylphosphate" evidence="3">
    <location>
        <position position="64"/>
    </location>
</feature>
<organism evidence="6 7">
    <name type="scientific">Luteibacter jiangsuensis</name>
    <dbReference type="NCBI Taxonomy" id="637577"/>
    <lineage>
        <taxon>Bacteria</taxon>
        <taxon>Pseudomonadati</taxon>
        <taxon>Pseudomonadota</taxon>
        <taxon>Gammaproteobacteria</taxon>
        <taxon>Lysobacterales</taxon>
        <taxon>Rhodanobacteraceae</taxon>
        <taxon>Luteibacter</taxon>
    </lineage>
</organism>
<dbReference type="CDD" id="cd06170">
    <property type="entry name" value="LuxR_C_like"/>
    <property type="match status" value="1"/>
</dbReference>
<proteinExistence type="predicted"/>
<evidence type="ECO:0000313" key="6">
    <source>
        <dbReference type="EMBL" id="NID05112.1"/>
    </source>
</evidence>
<dbReference type="SUPFAM" id="SSF46894">
    <property type="entry name" value="C-terminal effector domain of the bipartite response regulators"/>
    <property type="match status" value="1"/>
</dbReference>
<dbReference type="Proteomes" id="UP001429601">
    <property type="component" value="Unassembled WGS sequence"/>
</dbReference>
<comment type="caution">
    <text evidence="6">The sequence shown here is derived from an EMBL/GenBank/DDBJ whole genome shotgun (WGS) entry which is preliminary data.</text>
</comment>
<protein>
    <submittedName>
        <fullName evidence="6">Response regulator transcription factor</fullName>
    </submittedName>
</protein>
<evidence type="ECO:0000256" key="3">
    <source>
        <dbReference type="PROSITE-ProRule" id="PRU00169"/>
    </source>
</evidence>
<reference evidence="6 7" key="1">
    <citation type="journal article" date="2011" name="Curr. Microbiol.">
        <title>Luteibacter jiangsuensis sp. nov.: a methamidophos-degrading bacterium isolated from a methamidophos-manufacturing factory.</title>
        <authorList>
            <person name="Wang L."/>
            <person name="Wang G.L."/>
            <person name="Li S.P."/>
            <person name="Jiang J.D."/>
        </authorList>
    </citation>
    <scope>NUCLEOTIDE SEQUENCE [LARGE SCALE GENOMIC DNA]</scope>
    <source>
        <strain evidence="6 7">CGMCC 1.10133</strain>
    </source>
</reference>
<evidence type="ECO:0000313" key="7">
    <source>
        <dbReference type="Proteomes" id="UP001429601"/>
    </source>
</evidence>
<gene>
    <name evidence="6" type="ORF">HBF26_09460</name>
</gene>
<dbReference type="EMBL" id="JAAQQR010000003">
    <property type="protein sequence ID" value="NID05112.1"/>
    <property type="molecule type" value="Genomic_DNA"/>
</dbReference>
<dbReference type="PROSITE" id="PS50110">
    <property type="entry name" value="RESPONSE_REGULATORY"/>
    <property type="match status" value="1"/>
</dbReference>
<dbReference type="SMART" id="SM00448">
    <property type="entry name" value="REC"/>
    <property type="match status" value="1"/>
</dbReference>
<keyword evidence="1 3" id="KW-0597">Phosphoprotein</keyword>
<keyword evidence="7" id="KW-1185">Reference proteome</keyword>
<dbReference type="InterPro" id="IPR011006">
    <property type="entry name" value="CheY-like_superfamily"/>
</dbReference>
<dbReference type="InterPro" id="IPR001789">
    <property type="entry name" value="Sig_transdc_resp-reg_receiver"/>
</dbReference>
<evidence type="ECO:0000259" key="5">
    <source>
        <dbReference type="PROSITE" id="PS50110"/>
    </source>
</evidence>
<dbReference type="Pfam" id="PF00196">
    <property type="entry name" value="GerE"/>
    <property type="match status" value="1"/>
</dbReference>
<dbReference type="SUPFAM" id="SSF52172">
    <property type="entry name" value="CheY-like"/>
    <property type="match status" value="1"/>
</dbReference>
<keyword evidence="2" id="KW-0238">DNA-binding</keyword>
<dbReference type="Gene3D" id="3.40.50.2300">
    <property type="match status" value="1"/>
</dbReference>
<dbReference type="PROSITE" id="PS50043">
    <property type="entry name" value="HTH_LUXR_2"/>
    <property type="match status" value="1"/>
</dbReference>
<dbReference type="InterPro" id="IPR039420">
    <property type="entry name" value="WalR-like"/>
</dbReference>
<dbReference type="RefSeq" id="WP_167125303.1">
    <property type="nucleotide sequence ID" value="NZ_JAAQQR010000003.1"/>
</dbReference>
<dbReference type="InterPro" id="IPR058245">
    <property type="entry name" value="NreC/VraR/RcsB-like_REC"/>
</dbReference>
<dbReference type="InterPro" id="IPR000792">
    <property type="entry name" value="Tscrpt_reg_LuxR_C"/>
</dbReference>
<dbReference type="InterPro" id="IPR016032">
    <property type="entry name" value="Sig_transdc_resp-reg_C-effctor"/>
</dbReference>
<name>A0ABX0Q655_9GAMM</name>